<accession>A0A7J6IFQ5</accession>
<feature type="region of interest" description="Disordered" evidence="1">
    <location>
        <begin position="58"/>
        <end position="83"/>
    </location>
</feature>
<reference evidence="2 3" key="1">
    <citation type="submission" date="2012-08" db="EMBL/GenBank/DDBJ databases">
        <authorList>
            <person name="Gan P.H.P."/>
            <person name="Ikeda K."/>
            <person name="Irieda H."/>
            <person name="Narusaka M."/>
            <person name="O'Connell R.J."/>
            <person name="Narusaka Y."/>
            <person name="Takano Y."/>
            <person name="Kubo Y."/>
            <person name="Shirasu K."/>
        </authorList>
    </citation>
    <scope>NUCLEOTIDE SEQUENCE [LARGE SCALE GENOMIC DNA]</scope>
    <source>
        <strain evidence="2 3">Nara gc5</strain>
    </source>
</reference>
<keyword evidence="3" id="KW-1185">Reference proteome</keyword>
<evidence type="ECO:0000313" key="3">
    <source>
        <dbReference type="Proteomes" id="UP000011096"/>
    </source>
</evidence>
<dbReference type="AlphaFoldDB" id="A0A7J6IFQ5"/>
<dbReference type="Proteomes" id="UP000011096">
    <property type="component" value="Unassembled WGS sequence"/>
</dbReference>
<name>A0A7J6IFQ5_COLFN</name>
<organism evidence="2 3">
    <name type="scientific">Colletotrichum fructicola (strain Nara gc5)</name>
    <name type="common">Anthracnose fungus</name>
    <name type="synonym">Colletotrichum gloeosporioides (strain Nara gc5)</name>
    <dbReference type="NCBI Taxonomy" id="1213859"/>
    <lineage>
        <taxon>Eukaryota</taxon>
        <taxon>Fungi</taxon>
        <taxon>Dikarya</taxon>
        <taxon>Ascomycota</taxon>
        <taxon>Pezizomycotina</taxon>
        <taxon>Sordariomycetes</taxon>
        <taxon>Hypocreomycetidae</taxon>
        <taxon>Glomerellales</taxon>
        <taxon>Glomerellaceae</taxon>
        <taxon>Colletotrichum</taxon>
        <taxon>Colletotrichum gloeosporioides species complex</taxon>
    </lineage>
</organism>
<proteinExistence type="predicted"/>
<dbReference type="GeneID" id="90980429"/>
<protein>
    <submittedName>
        <fullName evidence="2">Uncharacterized protein</fullName>
    </submittedName>
</protein>
<gene>
    <name evidence="2" type="ORF">CGGC5_v015708</name>
</gene>
<dbReference type="EMBL" id="ANPB02000010">
    <property type="protein sequence ID" value="KAF4475193.1"/>
    <property type="molecule type" value="Genomic_DNA"/>
</dbReference>
<evidence type="ECO:0000313" key="2">
    <source>
        <dbReference type="EMBL" id="KAF4475193.1"/>
    </source>
</evidence>
<comment type="caution">
    <text evidence="2">The sequence shown here is derived from an EMBL/GenBank/DDBJ whole genome shotgun (WGS) entry which is preliminary data.</text>
</comment>
<sequence length="107" mass="11985">MKNERGLDNESGRGGLPFFFHTTTYQHAEGRGYGSGSPGTHEVAFWRERGRLVRGQIQEEKEEEDERGWGSQSTPTTFSNTRGLILLQHTTNATTLSSQTARQEGLE</sequence>
<evidence type="ECO:0000256" key="1">
    <source>
        <dbReference type="SAM" id="MobiDB-lite"/>
    </source>
</evidence>
<dbReference type="InParanoid" id="A0A7J6IFQ5"/>
<dbReference type="RefSeq" id="XP_066007218.1">
    <property type="nucleotide sequence ID" value="XM_066153307.1"/>
</dbReference>
<reference evidence="2 3" key="2">
    <citation type="submission" date="2020-04" db="EMBL/GenBank/DDBJ databases">
        <title>Genome sequencing and assembly of multiple isolates from the Colletotrichum gloeosporioides species complex.</title>
        <authorList>
            <person name="Gan P."/>
            <person name="Shirasu K."/>
        </authorList>
    </citation>
    <scope>NUCLEOTIDE SEQUENCE [LARGE SCALE GENOMIC DNA]</scope>
    <source>
        <strain evidence="2 3">Nara gc5</strain>
    </source>
</reference>
<feature type="compositionally biased region" description="Polar residues" evidence="1">
    <location>
        <begin position="70"/>
        <end position="83"/>
    </location>
</feature>